<dbReference type="InterPro" id="IPR006342">
    <property type="entry name" value="FkbM_mtfrase"/>
</dbReference>
<dbReference type="AlphaFoldDB" id="A0A4V1M0K9"/>
<dbReference type="InterPro" id="IPR029063">
    <property type="entry name" value="SAM-dependent_MTases_sf"/>
</dbReference>
<accession>A0A4V1M0K9</accession>
<dbReference type="EMBL" id="PDKK01000004">
    <property type="protein sequence ID" value="RXK06403.1"/>
    <property type="molecule type" value="Genomic_DNA"/>
</dbReference>
<dbReference type="OrthoDB" id="9814604at2"/>
<dbReference type="InterPro" id="IPR052514">
    <property type="entry name" value="SAM-dependent_MTase"/>
</dbReference>
<dbReference type="NCBIfam" id="TIGR01444">
    <property type="entry name" value="fkbM_fam"/>
    <property type="match status" value="1"/>
</dbReference>
<dbReference type="PANTHER" id="PTHR34203">
    <property type="entry name" value="METHYLTRANSFERASE, FKBM FAMILY PROTEIN"/>
    <property type="match status" value="1"/>
</dbReference>
<proteinExistence type="predicted"/>
<dbReference type="Pfam" id="PF05050">
    <property type="entry name" value="Methyltransf_21"/>
    <property type="match status" value="1"/>
</dbReference>
<feature type="domain" description="Methyltransferase FkbM" evidence="1">
    <location>
        <begin position="79"/>
        <end position="244"/>
    </location>
</feature>
<sequence length="300" mass="34520">MYEEVSAKKFLLGYIKSKLIDIGLIKKVDTEYCGQKIMLNDIGSNAVLKQIASYGWWGHEPELKIFMEKYNFDIDTFVDGGANIGFYSIVFSLNHNSVKCIAVEALDRNIDYITKLKSRNNFDFDIVSKAIDANDDRSVEFYIPLNMGENKLSAIGSVDKDFRSSQGNKLIQYEIKTVKTISLKTLLTNSKRSLVKLDIEGNELNVLENSLDTLDTNNIDFILEIMILDRDKYKLFNLMKSFGYKAYLITNKGLVEENKPLTMPYPYPDTNGTLWRNHYFTKKDSIEVEDFSKKTYGHFI</sequence>
<comment type="caution">
    <text evidence="2">The sequence shown here is derived from an EMBL/GenBank/DDBJ whole genome shotgun (WGS) entry which is preliminary data.</text>
</comment>
<dbReference type="RefSeq" id="WP_129086989.1">
    <property type="nucleotide sequence ID" value="NZ_CP053836.1"/>
</dbReference>
<name>A0A4V1M0K9_9BACT</name>
<reference evidence="2 3" key="1">
    <citation type="submission" date="2017-10" db="EMBL/GenBank/DDBJ databases">
        <title>Genomics of the genus Arcobacter.</title>
        <authorList>
            <person name="Perez-Cataluna A."/>
            <person name="Figueras M.J."/>
        </authorList>
    </citation>
    <scope>NUCLEOTIDE SEQUENCE [LARGE SCALE GENOMIC DNA]</scope>
    <source>
        <strain evidence="2 3">CECT 8441</strain>
    </source>
</reference>
<keyword evidence="3" id="KW-1185">Reference proteome</keyword>
<protein>
    <recommendedName>
        <fullName evidence="1">Methyltransferase FkbM domain-containing protein</fullName>
    </recommendedName>
</protein>
<evidence type="ECO:0000313" key="2">
    <source>
        <dbReference type="EMBL" id="RXK06403.1"/>
    </source>
</evidence>
<dbReference type="Proteomes" id="UP000289758">
    <property type="component" value="Unassembled WGS sequence"/>
</dbReference>
<organism evidence="2 3">
    <name type="scientific">Halarcobacter ebronensis</name>
    <dbReference type="NCBI Taxonomy" id="1462615"/>
    <lineage>
        <taxon>Bacteria</taxon>
        <taxon>Pseudomonadati</taxon>
        <taxon>Campylobacterota</taxon>
        <taxon>Epsilonproteobacteria</taxon>
        <taxon>Campylobacterales</taxon>
        <taxon>Arcobacteraceae</taxon>
        <taxon>Halarcobacter</taxon>
    </lineage>
</organism>
<dbReference type="PANTHER" id="PTHR34203:SF15">
    <property type="entry name" value="SLL1173 PROTEIN"/>
    <property type="match status" value="1"/>
</dbReference>
<dbReference type="SUPFAM" id="SSF53335">
    <property type="entry name" value="S-adenosyl-L-methionine-dependent methyltransferases"/>
    <property type="match status" value="1"/>
</dbReference>
<gene>
    <name evidence="2" type="ORF">CRV07_06845</name>
</gene>
<evidence type="ECO:0000313" key="3">
    <source>
        <dbReference type="Proteomes" id="UP000289758"/>
    </source>
</evidence>
<evidence type="ECO:0000259" key="1">
    <source>
        <dbReference type="Pfam" id="PF05050"/>
    </source>
</evidence>
<dbReference type="Gene3D" id="3.40.50.150">
    <property type="entry name" value="Vaccinia Virus protein VP39"/>
    <property type="match status" value="1"/>
</dbReference>